<keyword evidence="3" id="KW-1185">Reference proteome</keyword>
<feature type="domain" description="Phytase-like" evidence="1">
    <location>
        <begin position="60"/>
        <end position="363"/>
    </location>
</feature>
<name>A0ABX6FX76_9BURK</name>
<dbReference type="PANTHER" id="PTHR37957:SF1">
    <property type="entry name" value="PHYTASE-LIKE DOMAIN-CONTAINING PROTEIN"/>
    <property type="match status" value="1"/>
</dbReference>
<proteinExistence type="predicted"/>
<dbReference type="PANTHER" id="PTHR37957">
    <property type="entry name" value="BLR7070 PROTEIN"/>
    <property type="match status" value="1"/>
</dbReference>
<dbReference type="Proteomes" id="UP000437862">
    <property type="component" value="Chromosome"/>
</dbReference>
<evidence type="ECO:0000313" key="3">
    <source>
        <dbReference type="Proteomes" id="UP000437862"/>
    </source>
</evidence>
<reference evidence="2 3" key="1">
    <citation type="submission" date="2019-12" db="EMBL/GenBank/DDBJ databases">
        <title>Draft Genome Sequences of Six Type Strains of the Genus Massilia.</title>
        <authorList>
            <person name="Miess H."/>
            <person name="Frediansyah A."/>
            <person name="Goeker M."/>
            <person name="Gross H."/>
        </authorList>
    </citation>
    <scope>NUCLEOTIDE SEQUENCE [LARGE SCALE GENOMIC DNA]</scope>
    <source>
        <strain evidence="2 3">DSM 26639</strain>
    </source>
</reference>
<organism evidence="2 3">
    <name type="scientific">Pseudoduganella flava</name>
    <dbReference type="NCBI Taxonomy" id="871742"/>
    <lineage>
        <taxon>Bacteria</taxon>
        <taxon>Pseudomonadati</taxon>
        <taxon>Pseudomonadota</taxon>
        <taxon>Betaproteobacteria</taxon>
        <taxon>Burkholderiales</taxon>
        <taxon>Oxalobacteraceae</taxon>
        <taxon>Telluria group</taxon>
        <taxon>Pseudoduganella</taxon>
    </lineage>
</organism>
<accession>A0ABX6FX76</accession>
<gene>
    <name evidence="2" type="ORF">GO485_25780</name>
</gene>
<evidence type="ECO:0000313" key="2">
    <source>
        <dbReference type="EMBL" id="QGZ42116.1"/>
    </source>
</evidence>
<dbReference type="EMBL" id="CP046904">
    <property type="protein sequence ID" value="QGZ42116.1"/>
    <property type="molecule type" value="Genomic_DNA"/>
</dbReference>
<protein>
    <submittedName>
        <fullName evidence="2">Esterase-like activity of phytase family protein</fullName>
    </submittedName>
</protein>
<dbReference type="SUPFAM" id="SSF63829">
    <property type="entry name" value="Calcium-dependent phosphotriesterase"/>
    <property type="match status" value="1"/>
</dbReference>
<evidence type="ECO:0000259" key="1">
    <source>
        <dbReference type="Pfam" id="PF13449"/>
    </source>
</evidence>
<sequence length="377" mass="39351">MAGGAQRRVAGPGGGCDRASAVNRALAAGLALLAGSAPVPPAHDVALHLVGTYQIGQADGFGGISGIDYDARRDEWLLATDDRGEHGPARYWRARIGYDDVGVTTADIGAATPWRQQGGGAYAARSQPGLVADIEALRIDPLDGTLWYASEGDRAARIPSFIHHASRDGAYLGEAPLPQRLRIQPDCACGGRSNVGPEGLAFTPDGGALWVAMEGPLIEDGPLPDATHGALARLTLMSRAGTVLAQYAYPLDPVPGGAGPADNGISEILALDAQRLLVLERSGRRAGGGFVFDTRLYVVDVAGAQPVPADAPLDPGKARPLGKWPVTGYLVPSGWQDNYEAMAWGPRLADGRRTLVVASDNNFTGAPTRLLMFVLAN</sequence>
<dbReference type="Pfam" id="PF13449">
    <property type="entry name" value="Phytase-like"/>
    <property type="match status" value="1"/>
</dbReference>
<dbReference type="InterPro" id="IPR027372">
    <property type="entry name" value="Phytase-like_dom"/>
</dbReference>